<protein>
    <submittedName>
        <fullName evidence="8">MFS transporter</fullName>
    </submittedName>
</protein>
<evidence type="ECO:0000256" key="4">
    <source>
        <dbReference type="ARBA" id="ARBA00022989"/>
    </source>
</evidence>
<accession>A0A498KTE5</accession>
<evidence type="ECO:0000313" key="9">
    <source>
        <dbReference type="Proteomes" id="UP000289691"/>
    </source>
</evidence>
<reference evidence="8 9" key="1">
    <citation type="submission" date="2019-01" db="EMBL/GenBank/DDBJ databases">
        <title>Halorientalis sp. F13-25 a new haloarchaeum isolated from hypersaline water.</title>
        <authorList>
            <person name="Ana D.-V."/>
            <person name="Cristina S.-P."/>
            <person name="Antonio V."/>
        </authorList>
    </citation>
    <scope>NUCLEOTIDE SEQUENCE [LARGE SCALE GENOMIC DNA]</scope>
    <source>
        <strain evidence="8 9">F13-25</strain>
    </source>
</reference>
<feature type="transmembrane region" description="Helical" evidence="6">
    <location>
        <begin position="332"/>
        <end position="353"/>
    </location>
</feature>
<feature type="transmembrane region" description="Helical" evidence="6">
    <location>
        <begin position="222"/>
        <end position="247"/>
    </location>
</feature>
<gene>
    <name evidence="8" type="ORF">EAF64_14475</name>
</gene>
<feature type="transmembrane region" description="Helical" evidence="6">
    <location>
        <begin position="127"/>
        <end position="152"/>
    </location>
</feature>
<keyword evidence="5 6" id="KW-0472">Membrane</keyword>
<dbReference type="AlphaFoldDB" id="A0A498KTE5"/>
<feature type="domain" description="Major facilitator superfamily (MFS) profile" evidence="7">
    <location>
        <begin position="1"/>
        <end position="384"/>
    </location>
</feature>
<dbReference type="PROSITE" id="PS50850">
    <property type="entry name" value="MFS"/>
    <property type="match status" value="1"/>
</dbReference>
<comment type="subcellular location">
    <subcellularLocation>
        <location evidence="1">Cell membrane</location>
        <topology evidence="1">Multi-pass membrane protein</topology>
    </subcellularLocation>
</comment>
<feature type="transmembrane region" description="Helical" evidence="6">
    <location>
        <begin position="158"/>
        <end position="175"/>
    </location>
</feature>
<evidence type="ECO:0000256" key="5">
    <source>
        <dbReference type="ARBA" id="ARBA00023136"/>
    </source>
</evidence>
<feature type="transmembrane region" description="Helical" evidence="6">
    <location>
        <begin position="66"/>
        <end position="88"/>
    </location>
</feature>
<feature type="transmembrane region" description="Helical" evidence="6">
    <location>
        <begin position="39"/>
        <end position="59"/>
    </location>
</feature>
<sequence>MLAVASTTLLLSGLLWFNYSAVLPTVVERWGLSGVHAGVVYGAFQAGYLLGVIPFGVLADRYAARSVIAAGATVAALGGIAFGAVANGFLGGSILRFVSGLGMAAVYVPGMRFVSEWFGPSGRGTAMGVYVGAFSLSSGLSFVLTSSVAAGFGWRSGILLTSGLALCAGPLMFLLGRDNPDREFGGSGFDLSLLRDRSFLAGVSVYSAHNWELFGIRNWLPAFLVSTAAVGAAATPVATAGLLAGLVTAAGGVGNIAGGWLSDSVGRLRVIAVGLALSGAGTFLLGSLAWQSLSVLAAVVIGYGIVLTMDSAPTSTAITVAVDDEQLGTALSLQAFLGMLPGMVSPVLFGAALDIGGYALAMPTLGVGALLGVGGVYLFWTTTADGSLSAKSTAGAD</sequence>
<comment type="caution">
    <text evidence="8">The sequence shown here is derived from an EMBL/GenBank/DDBJ whole genome shotgun (WGS) entry which is preliminary data.</text>
</comment>
<keyword evidence="3 6" id="KW-0812">Transmembrane</keyword>
<dbReference type="OrthoDB" id="268895at2157"/>
<keyword evidence="4 6" id="KW-1133">Transmembrane helix</keyword>
<dbReference type="EMBL" id="RDFA01000005">
    <property type="protein sequence ID" value="RXK48057.1"/>
    <property type="molecule type" value="Genomic_DNA"/>
</dbReference>
<keyword evidence="2" id="KW-1003">Cell membrane</keyword>
<dbReference type="InterPro" id="IPR050189">
    <property type="entry name" value="MFS_Efflux_Transporters"/>
</dbReference>
<feature type="transmembrane region" description="Helical" evidence="6">
    <location>
        <begin position="360"/>
        <end position="380"/>
    </location>
</feature>
<evidence type="ECO:0000313" key="8">
    <source>
        <dbReference type="EMBL" id="RXK48057.1"/>
    </source>
</evidence>
<dbReference type="Pfam" id="PF07690">
    <property type="entry name" value="MFS_1"/>
    <property type="match status" value="2"/>
</dbReference>
<proteinExistence type="predicted"/>
<feature type="transmembrane region" description="Helical" evidence="6">
    <location>
        <begin position="94"/>
        <end position="115"/>
    </location>
</feature>
<feature type="transmembrane region" description="Helical" evidence="6">
    <location>
        <begin position="293"/>
        <end position="312"/>
    </location>
</feature>
<evidence type="ECO:0000256" key="3">
    <source>
        <dbReference type="ARBA" id="ARBA00022692"/>
    </source>
</evidence>
<dbReference type="Gene3D" id="1.20.1250.20">
    <property type="entry name" value="MFS general substrate transporter like domains"/>
    <property type="match status" value="2"/>
</dbReference>
<dbReference type="GO" id="GO:0022857">
    <property type="term" value="F:transmembrane transporter activity"/>
    <property type="evidence" value="ECO:0007669"/>
    <property type="project" value="InterPro"/>
</dbReference>
<evidence type="ECO:0000259" key="7">
    <source>
        <dbReference type="PROSITE" id="PS50850"/>
    </source>
</evidence>
<dbReference type="Proteomes" id="UP000289691">
    <property type="component" value="Unassembled WGS sequence"/>
</dbReference>
<feature type="transmembrane region" description="Helical" evidence="6">
    <location>
        <begin position="267"/>
        <end position="286"/>
    </location>
</feature>
<organism evidence="8 9">
    <name type="scientific">Halorientalis pallida</name>
    <dbReference type="NCBI Taxonomy" id="2479928"/>
    <lineage>
        <taxon>Archaea</taxon>
        <taxon>Methanobacteriati</taxon>
        <taxon>Methanobacteriota</taxon>
        <taxon>Stenosarchaea group</taxon>
        <taxon>Halobacteria</taxon>
        <taxon>Halobacteriales</taxon>
        <taxon>Haloarculaceae</taxon>
        <taxon>Halorientalis</taxon>
    </lineage>
</organism>
<dbReference type="PANTHER" id="PTHR43124">
    <property type="entry name" value="PURINE EFFLUX PUMP PBUE"/>
    <property type="match status" value="1"/>
</dbReference>
<dbReference type="InterPro" id="IPR036259">
    <property type="entry name" value="MFS_trans_sf"/>
</dbReference>
<evidence type="ECO:0000256" key="2">
    <source>
        <dbReference type="ARBA" id="ARBA00022475"/>
    </source>
</evidence>
<keyword evidence="9" id="KW-1185">Reference proteome</keyword>
<evidence type="ECO:0000256" key="6">
    <source>
        <dbReference type="SAM" id="Phobius"/>
    </source>
</evidence>
<dbReference type="SUPFAM" id="SSF103473">
    <property type="entry name" value="MFS general substrate transporter"/>
    <property type="match status" value="1"/>
</dbReference>
<dbReference type="PANTHER" id="PTHR43124:SF3">
    <property type="entry name" value="CHLORAMPHENICOL EFFLUX PUMP RV0191"/>
    <property type="match status" value="1"/>
</dbReference>
<dbReference type="InterPro" id="IPR011701">
    <property type="entry name" value="MFS"/>
</dbReference>
<name>A0A498KTE5_9EURY</name>
<dbReference type="GO" id="GO:0005886">
    <property type="term" value="C:plasma membrane"/>
    <property type="evidence" value="ECO:0007669"/>
    <property type="project" value="UniProtKB-SubCell"/>
</dbReference>
<dbReference type="InterPro" id="IPR020846">
    <property type="entry name" value="MFS_dom"/>
</dbReference>
<evidence type="ECO:0000256" key="1">
    <source>
        <dbReference type="ARBA" id="ARBA00004651"/>
    </source>
</evidence>